<accession>A0A146LCG4</accession>
<feature type="compositionally biased region" description="Acidic residues" evidence="1">
    <location>
        <begin position="516"/>
        <end position="526"/>
    </location>
</feature>
<feature type="compositionally biased region" description="Basic residues" evidence="1">
    <location>
        <begin position="460"/>
        <end position="472"/>
    </location>
</feature>
<dbReference type="EMBL" id="GDHC01012596">
    <property type="protein sequence ID" value="JAQ06033.1"/>
    <property type="molecule type" value="Transcribed_RNA"/>
</dbReference>
<name>A0A146LCG4_LYGHE</name>
<feature type="compositionally biased region" description="Polar residues" evidence="1">
    <location>
        <begin position="747"/>
        <end position="761"/>
    </location>
</feature>
<organism evidence="2">
    <name type="scientific">Lygus hesperus</name>
    <name type="common">Western plant bug</name>
    <dbReference type="NCBI Taxonomy" id="30085"/>
    <lineage>
        <taxon>Eukaryota</taxon>
        <taxon>Metazoa</taxon>
        <taxon>Ecdysozoa</taxon>
        <taxon>Arthropoda</taxon>
        <taxon>Hexapoda</taxon>
        <taxon>Insecta</taxon>
        <taxon>Pterygota</taxon>
        <taxon>Neoptera</taxon>
        <taxon>Paraneoptera</taxon>
        <taxon>Hemiptera</taxon>
        <taxon>Heteroptera</taxon>
        <taxon>Panheteroptera</taxon>
        <taxon>Cimicomorpha</taxon>
        <taxon>Miridae</taxon>
        <taxon>Mirini</taxon>
        <taxon>Lygus</taxon>
    </lineage>
</organism>
<protein>
    <submittedName>
        <fullName evidence="2">Uncharacterized protein</fullName>
    </submittedName>
</protein>
<sequence length="849" mass="93244">SALHHPGVMGGGKMRAALLERQVNPLGTVITLPVDGSTPPPLQFILPAQVLHPSLDRPSTSRQVQPSPSTFQQVPPIDYLNLALPCVTCVVNPPTESGSPPYVPAPLREPELPDPFLEVMRDAGVPQTSQTSSKVTNDTKPKGKSKKKKNSVGDKPKEVKPPPIQTTTSEKESDSGPESSVAVVPEIPQLEPPVIPEKPKPRSRKCKPNYEEVVQSPTVSSTCDNNKPVEDTVLDIDPTIALEQETFTSDDPAGWGQSDFPDPVRNASGELEMDVEAEPPVLPSHLTSCPDVATSEQTTLDVSETHLSEIPLLEDIEERVFSVSSTTYDGSRLTMDDESTINLSSENIDQSNLVYFPNEEQYPDEVLGGDSESNSEPITAVNISRDDSISDMKVCEENEIDKQVEEVVESSDVVRTEVKRGWGRISPPPVIESLEPMKPTKVETSSEIVSGKKTREPAKKLRSGKGKSKRKETRVEVEVAEPMEEVTTTSSESGKLEMTVVDDLPVVETVPLLDEPMPDLEMDLPDPLDAPFAQPPEPQVLPDDNPETQDFMELLERRKQSRLRKKSSSLDRASIQDFGDRTADVDSSSETVDTGESHGSVRDEPSTSNTSNHETSSQSDADLIELKRSRRERAKKLKSAESLEEVKKKSPSPSKAEVKLDTDSSDEAVDKNVDKTPSNSKQIKRKKGKKSEETETPTSSDQVKLKTKSKSEGTLDAEKSDYETCSEKKSDSSIESFPETKKKLSDPNGNFQEVKTWSSIVKSEKEPLKPTNSAEDRDSVYESCNDEVAEADSVTFESSKEDFEEPKIEPVKLESSSSNAEEKTDSGEKDAAVAQASSKKVRKQKKKRR</sequence>
<feature type="compositionally biased region" description="Basic and acidic residues" evidence="1">
    <location>
        <begin position="595"/>
        <end position="605"/>
    </location>
</feature>
<feature type="compositionally biased region" description="Basic residues" evidence="1">
    <location>
        <begin position="839"/>
        <end position="849"/>
    </location>
</feature>
<feature type="region of interest" description="Disordered" evidence="1">
    <location>
        <begin position="512"/>
        <end position="849"/>
    </location>
</feature>
<feature type="compositionally biased region" description="Basic and acidic residues" evidence="1">
    <location>
        <begin position="820"/>
        <end position="831"/>
    </location>
</feature>
<reference evidence="2" key="1">
    <citation type="journal article" date="2016" name="Gigascience">
        <title>De novo construction of an expanded transcriptome assembly for the western tarnished plant bug, Lygus hesperus.</title>
        <authorList>
            <person name="Tassone E.E."/>
            <person name="Geib S.M."/>
            <person name="Hall B."/>
            <person name="Fabrick J.A."/>
            <person name="Brent C.S."/>
            <person name="Hull J.J."/>
        </authorList>
    </citation>
    <scope>NUCLEOTIDE SEQUENCE</scope>
</reference>
<feature type="region of interest" description="Disordered" evidence="1">
    <location>
        <begin position="439"/>
        <end position="500"/>
    </location>
</feature>
<feature type="compositionally biased region" description="Polar residues" evidence="1">
    <location>
        <begin position="215"/>
        <end position="225"/>
    </location>
</feature>
<proteinExistence type="predicted"/>
<feature type="compositionally biased region" description="Polar residues" evidence="1">
    <location>
        <begin position="585"/>
        <end position="594"/>
    </location>
</feature>
<feature type="compositionally biased region" description="Low complexity" evidence="1">
    <location>
        <begin position="606"/>
        <end position="619"/>
    </location>
</feature>
<feature type="region of interest" description="Disordered" evidence="1">
    <location>
        <begin position="123"/>
        <end position="230"/>
    </location>
</feature>
<feature type="compositionally biased region" description="Polar residues" evidence="1">
    <location>
        <begin position="126"/>
        <end position="135"/>
    </location>
</feature>
<feature type="non-terminal residue" evidence="2">
    <location>
        <position position="1"/>
    </location>
</feature>
<feature type="compositionally biased region" description="Basic residues" evidence="1">
    <location>
        <begin position="628"/>
        <end position="637"/>
    </location>
</feature>
<feature type="region of interest" description="Disordered" evidence="1">
    <location>
        <begin position="247"/>
        <end position="266"/>
    </location>
</feature>
<evidence type="ECO:0000256" key="1">
    <source>
        <dbReference type="SAM" id="MobiDB-lite"/>
    </source>
</evidence>
<gene>
    <name evidence="2" type="ORF">g.80247</name>
</gene>
<evidence type="ECO:0000313" key="2">
    <source>
        <dbReference type="EMBL" id="JAQ06033.1"/>
    </source>
</evidence>
<feature type="compositionally biased region" description="Basic and acidic residues" evidence="1">
    <location>
        <begin position="709"/>
        <end position="745"/>
    </location>
</feature>
<feature type="compositionally biased region" description="Basic and acidic residues" evidence="1">
    <location>
        <begin position="656"/>
        <end position="674"/>
    </location>
</feature>
<feature type="compositionally biased region" description="Basic and acidic residues" evidence="1">
    <location>
        <begin position="638"/>
        <end position="648"/>
    </location>
</feature>
<feature type="compositionally biased region" description="Basic and acidic residues" evidence="1">
    <location>
        <begin position="798"/>
        <end position="812"/>
    </location>
</feature>
<feature type="compositionally biased region" description="Basic and acidic residues" evidence="1">
    <location>
        <begin position="151"/>
        <end position="160"/>
    </location>
</feature>
<dbReference type="AlphaFoldDB" id="A0A146LCG4"/>
<feature type="compositionally biased region" description="Basic and acidic residues" evidence="1">
    <location>
        <begin position="762"/>
        <end position="780"/>
    </location>
</feature>